<gene>
    <name evidence="2" type="ORF">GYA93_22020</name>
</gene>
<keyword evidence="3" id="KW-1185">Reference proteome</keyword>
<comment type="caution">
    <text evidence="2">The sequence shown here is derived from an EMBL/GenBank/DDBJ whole genome shotgun (WGS) entry which is preliminary data.</text>
</comment>
<accession>A0A7K3LVA0</accession>
<evidence type="ECO:0000313" key="3">
    <source>
        <dbReference type="Proteomes" id="UP000466307"/>
    </source>
</evidence>
<proteinExistence type="predicted"/>
<reference evidence="2 3" key="1">
    <citation type="submission" date="2020-01" db="EMBL/GenBank/DDBJ databases">
        <title>Investigation of new actinobacteria for the biodesulphurisation of diesel fuel.</title>
        <authorList>
            <person name="Athi Narayanan S.M."/>
        </authorList>
    </citation>
    <scope>NUCLEOTIDE SEQUENCE [LARGE SCALE GENOMIC DNA]</scope>
    <source>
        <strain evidence="2 3">213E</strain>
    </source>
</reference>
<dbReference type="RefSeq" id="WP_059039402.1">
    <property type="nucleotide sequence ID" value="NZ_JAADZU010000106.1"/>
</dbReference>
<dbReference type="Proteomes" id="UP000466307">
    <property type="component" value="Unassembled WGS sequence"/>
</dbReference>
<name>A0A7K3LVA0_9ACTN</name>
<dbReference type="AlphaFoldDB" id="A0A7K3LVA0"/>
<evidence type="ECO:0000313" key="2">
    <source>
        <dbReference type="EMBL" id="NDK92215.1"/>
    </source>
</evidence>
<organism evidence="2 3">
    <name type="scientific">Gordonia desulfuricans</name>
    <dbReference type="NCBI Taxonomy" id="89051"/>
    <lineage>
        <taxon>Bacteria</taxon>
        <taxon>Bacillati</taxon>
        <taxon>Actinomycetota</taxon>
        <taxon>Actinomycetes</taxon>
        <taxon>Mycobacteriales</taxon>
        <taxon>Gordoniaceae</taxon>
        <taxon>Gordonia</taxon>
    </lineage>
</organism>
<feature type="transmembrane region" description="Helical" evidence="1">
    <location>
        <begin position="57"/>
        <end position="81"/>
    </location>
</feature>
<keyword evidence="1" id="KW-0812">Transmembrane</keyword>
<sequence length="189" mass="20007">MNRGPVALHRFTVGLIGLICLVVGLGAIAHQAGITPVTEWEDRLDASWATTAIDASWWWAVLLGLVVVGLVWGGLLIATVWRPGKADELTMPSSAPGQITVPPKLIAGAVAESLSANPMFGEVAAKAVDDRGRRLIRIEVTVSPGHSYDEVAAALAPEVRNVRQAVEGADIGVQALVHLEQPTTTQTKR</sequence>
<protein>
    <recommendedName>
        <fullName evidence="4">Alkaline shock response membrane anchor protein AmaP</fullName>
    </recommendedName>
</protein>
<keyword evidence="1" id="KW-1133">Transmembrane helix</keyword>
<dbReference type="EMBL" id="JAADZU010000106">
    <property type="protein sequence ID" value="NDK92215.1"/>
    <property type="molecule type" value="Genomic_DNA"/>
</dbReference>
<evidence type="ECO:0000256" key="1">
    <source>
        <dbReference type="SAM" id="Phobius"/>
    </source>
</evidence>
<evidence type="ECO:0008006" key="4">
    <source>
        <dbReference type="Google" id="ProtNLM"/>
    </source>
</evidence>
<feature type="transmembrane region" description="Helical" evidence="1">
    <location>
        <begin position="12"/>
        <end position="37"/>
    </location>
</feature>
<keyword evidence="1" id="KW-0472">Membrane</keyword>